<evidence type="ECO:0000313" key="2">
    <source>
        <dbReference type="EMBL" id="TWT56496.1"/>
    </source>
</evidence>
<dbReference type="RefSeq" id="WP_146392917.1">
    <property type="nucleotide sequence ID" value="NZ_SJPK01000012.1"/>
</dbReference>
<feature type="compositionally biased region" description="Polar residues" evidence="1">
    <location>
        <begin position="321"/>
        <end position="335"/>
    </location>
</feature>
<dbReference type="EMBL" id="SJPK01000012">
    <property type="protein sequence ID" value="TWT56496.1"/>
    <property type="molecule type" value="Genomic_DNA"/>
</dbReference>
<evidence type="ECO:0000313" key="3">
    <source>
        <dbReference type="Proteomes" id="UP000318053"/>
    </source>
</evidence>
<dbReference type="SUPFAM" id="SSF46785">
    <property type="entry name" value="Winged helix' DNA-binding domain"/>
    <property type="match status" value="1"/>
</dbReference>
<organism evidence="2 3">
    <name type="scientific">Allorhodopirellula solitaria</name>
    <dbReference type="NCBI Taxonomy" id="2527987"/>
    <lineage>
        <taxon>Bacteria</taxon>
        <taxon>Pseudomonadati</taxon>
        <taxon>Planctomycetota</taxon>
        <taxon>Planctomycetia</taxon>
        <taxon>Pirellulales</taxon>
        <taxon>Pirellulaceae</taxon>
        <taxon>Allorhodopirellula</taxon>
    </lineage>
</organism>
<dbReference type="Gene3D" id="1.10.10.10">
    <property type="entry name" value="Winged helix-like DNA-binding domain superfamily/Winged helix DNA-binding domain"/>
    <property type="match status" value="1"/>
</dbReference>
<proteinExistence type="predicted"/>
<dbReference type="AlphaFoldDB" id="A0A5C5X0M0"/>
<comment type="caution">
    <text evidence="2">The sequence shown here is derived from an EMBL/GenBank/DDBJ whole genome shotgun (WGS) entry which is preliminary data.</text>
</comment>
<accession>A0A5C5X0M0</accession>
<name>A0A5C5X0M0_9BACT</name>
<evidence type="ECO:0000256" key="1">
    <source>
        <dbReference type="SAM" id="MobiDB-lite"/>
    </source>
</evidence>
<dbReference type="OrthoDB" id="263898at2"/>
<sequence>MNHQQDLFTDLPRGEQLAALRRLKLSTHTCPSGRVSGAVQKAVLKAIDDHEGSRASFASQKTIAEETGYAVSTVRRGIAALVDRDLITRERPNHWSPNHHRINWTEMQRITSDHDELSAAHGSTLDSSLRHLPELTEASPRVHHEPRNAHLIAQESPTTNRPDEWGAVVAEMFRWGLKTAAQAVDSARERGWSIEYVRELFLEAGGDRDPNRWEPGQLSNWLTGKTPPPFDVFEVLRRDDQRRRIQSDEAESIRASVTQSGQAEGAATWITAGITFRKLTAAGLERFATADEVAGGERMEQIDRQRGAKSDGGEKRVPDVDSQSVQSAIATSEPSEPTKPLGVNFRPRRVPGSGISQRRREIDRAIAGMMP</sequence>
<keyword evidence="3" id="KW-1185">Reference proteome</keyword>
<dbReference type="Proteomes" id="UP000318053">
    <property type="component" value="Unassembled WGS sequence"/>
</dbReference>
<feature type="region of interest" description="Disordered" evidence="1">
    <location>
        <begin position="294"/>
        <end position="371"/>
    </location>
</feature>
<reference evidence="2 3" key="1">
    <citation type="submission" date="2019-02" db="EMBL/GenBank/DDBJ databases">
        <title>Deep-cultivation of Planctomycetes and their phenomic and genomic characterization uncovers novel biology.</title>
        <authorList>
            <person name="Wiegand S."/>
            <person name="Jogler M."/>
            <person name="Boedeker C."/>
            <person name="Pinto D."/>
            <person name="Vollmers J."/>
            <person name="Rivas-Marin E."/>
            <person name="Kohn T."/>
            <person name="Peeters S.H."/>
            <person name="Heuer A."/>
            <person name="Rast P."/>
            <person name="Oberbeckmann S."/>
            <person name="Bunk B."/>
            <person name="Jeske O."/>
            <person name="Meyerdierks A."/>
            <person name="Storesund J.E."/>
            <person name="Kallscheuer N."/>
            <person name="Luecker S."/>
            <person name="Lage O.M."/>
            <person name="Pohl T."/>
            <person name="Merkel B.J."/>
            <person name="Hornburger P."/>
            <person name="Mueller R.-W."/>
            <person name="Bruemmer F."/>
            <person name="Labrenz M."/>
            <person name="Spormann A.M."/>
            <person name="Op Den Camp H."/>
            <person name="Overmann J."/>
            <person name="Amann R."/>
            <person name="Jetten M.S.M."/>
            <person name="Mascher T."/>
            <person name="Medema M.H."/>
            <person name="Devos D.P."/>
            <person name="Kaster A.-K."/>
            <person name="Ovreas L."/>
            <person name="Rohde M."/>
            <person name="Galperin M.Y."/>
            <person name="Jogler C."/>
        </authorList>
    </citation>
    <scope>NUCLEOTIDE SEQUENCE [LARGE SCALE GENOMIC DNA]</scope>
    <source>
        <strain evidence="2 3">CA85</strain>
    </source>
</reference>
<gene>
    <name evidence="2" type="ORF">CA85_40270</name>
</gene>
<dbReference type="InterPro" id="IPR036388">
    <property type="entry name" value="WH-like_DNA-bd_sf"/>
</dbReference>
<feature type="compositionally biased region" description="Basic and acidic residues" evidence="1">
    <location>
        <begin position="295"/>
        <end position="319"/>
    </location>
</feature>
<dbReference type="InterPro" id="IPR036390">
    <property type="entry name" value="WH_DNA-bd_sf"/>
</dbReference>
<dbReference type="Pfam" id="PF13730">
    <property type="entry name" value="HTH_36"/>
    <property type="match status" value="1"/>
</dbReference>
<protein>
    <submittedName>
        <fullName evidence="2">Uncharacterized protein</fullName>
    </submittedName>
</protein>